<name>A0ABT8RD31_9BACT</name>
<comment type="caution">
    <text evidence="1">The sequence shown here is derived from an EMBL/GenBank/DDBJ whole genome shotgun (WGS) entry which is preliminary data.</text>
</comment>
<keyword evidence="2" id="KW-1185">Reference proteome</keyword>
<dbReference type="Proteomes" id="UP001168528">
    <property type="component" value="Unassembled WGS sequence"/>
</dbReference>
<evidence type="ECO:0000313" key="1">
    <source>
        <dbReference type="EMBL" id="MDO1449914.1"/>
    </source>
</evidence>
<accession>A0ABT8RD31</accession>
<dbReference type="RefSeq" id="WP_302040716.1">
    <property type="nucleotide sequence ID" value="NZ_JAUKPO010000023.1"/>
</dbReference>
<dbReference type="EMBL" id="JAUKPO010000023">
    <property type="protein sequence ID" value="MDO1449914.1"/>
    <property type="molecule type" value="Genomic_DNA"/>
</dbReference>
<sequence>MKNITKIKVGGHLDKKWKNYFDGMDFKYDGDNTILYGNMKDEAYMHGILNRIRDLNLKLISVDTSVE</sequence>
<organism evidence="1 2">
    <name type="scientific">Rhodocytophaga aerolata</name>
    <dbReference type="NCBI Taxonomy" id="455078"/>
    <lineage>
        <taxon>Bacteria</taxon>
        <taxon>Pseudomonadati</taxon>
        <taxon>Bacteroidota</taxon>
        <taxon>Cytophagia</taxon>
        <taxon>Cytophagales</taxon>
        <taxon>Rhodocytophagaceae</taxon>
        <taxon>Rhodocytophaga</taxon>
    </lineage>
</organism>
<protein>
    <submittedName>
        <fullName evidence="1">Uncharacterized protein</fullName>
    </submittedName>
</protein>
<reference evidence="1" key="1">
    <citation type="submission" date="2023-07" db="EMBL/GenBank/DDBJ databases">
        <title>The genome sequence of Rhodocytophaga aerolata KACC 12507.</title>
        <authorList>
            <person name="Zhang X."/>
        </authorList>
    </citation>
    <scope>NUCLEOTIDE SEQUENCE</scope>
    <source>
        <strain evidence="1">KACC 12507</strain>
    </source>
</reference>
<gene>
    <name evidence="1" type="ORF">Q0590_26785</name>
</gene>
<evidence type="ECO:0000313" key="2">
    <source>
        <dbReference type="Proteomes" id="UP001168528"/>
    </source>
</evidence>
<proteinExistence type="predicted"/>